<evidence type="ECO:0000256" key="3">
    <source>
        <dbReference type="ARBA" id="ARBA00022801"/>
    </source>
</evidence>
<dbReference type="PANTHER" id="PTHR43806:SF11">
    <property type="entry name" value="CEREVISIN-RELATED"/>
    <property type="match status" value="1"/>
</dbReference>
<gene>
    <name evidence="7" type="ORF">UFOPK2131_00480</name>
</gene>
<evidence type="ECO:0000256" key="2">
    <source>
        <dbReference type="ARBA" id="ARBA00022670"/>
    </source>
</evidence>
<evidence type="ECO:0000256" key="4">
    <source>
        <dbReference type="ARBA" id="ARBA00022825"/>
    </source>
</evidence>
<organism evidence="7">
    <name type="scientific">freshwater metagenome</name>
    <dbReference type="NCBI Taxonomy" id="449393"/>
    <lineage>
        <taxon>unclassified sequences</taxon>
        <taxon>metagenomes</taxon>
        <taxon>ecological metagenomes</taxon>
    </lineage>
</organism>
<keyword evidence="5" id="KW-1133">Transmembrane helix</keyword>
<evidence type="ECO:0000256" key="5">
    <source>
        <dbReference type="SAM" id="Phobius"/>
    </source>
</evidence>
<dbReference type="PROSITE" id="PS00136">
    <property type="entry name" value="SUBTILASE_ASP"/>
    <property type="match status" value="1"/>
</dbReference>
<dbReference type="AlphaFoldDB" id="A0A6J6JAD1"/>
<dbReference type="PROSITE" id="PS00137">
    <property type="entry name" value="SUBTILASE_HIS"/>
    <property type="match status" value="1"/>
</dbReference>
<dbReference type="InterPro" id="IPR050131">
    <property type="entry name" value="Peptidase_S8_subtilisin-like"/>
</dbReference>
<dbReference type="Pfam" id="PF00082">
    <property type="entry name" value="Peptidase_S8"/>
    <property type="match status" value="1"/>
</dbReference>
<dbReference type="InterPro" id="IPR036852">
    <property type="entry name" value="Peptidase_S8/S53_dom_sf"/>
</dbReference>
<keyword evidence="5" id="KW-0472">Membrane</keyword>
<feature type="transmembrane region" description="Helical" evidence="5">
    <location>
        <begin position="376"/>
        <end position="397"/>
    </location>
</feature>
<dbReference type="Gene3D" id="3.40.50.200">
    <property type="entry name" value="Peptidase S8/S53 domain"/>
    <property type="match status" value="1"/>
</dbReference>
<dbReference type="PROSITE" id="PS51892">
    <property type="entry name" value="SUBTILASE"/>
    <property type="match status" value="1"/>
</dbReference>
<comment type="similarity">
    <text evidence="1">Belongs to the peptidase S8 family.</text>
</comment>
<dbReference type="EMBL" id="CAEZVT010000039">
    <property type="protein sequence ID" value="CAB4634001.1"/>
    <property type="molecule type" value="Genomic_DNA"/>
</dbReference>
<reference evidence="7" key="1">
    <citation type="submission" date="2020-05" db="EMBL/GenBank/DDBJ databases">
        <authorList>
            <person name="Chiriac C."/>
            <person name="Salcher M."/>
            <person name="Ghai R."/>
            <person name="Kavagutti S V."/>
        </authorList>
    </citation>
    <scope>NUCLEOTIDE SEQUENCE</scope>
</reference>
<dbReference type="InterPro" id="IPR023828">
    <property type="entry name" value="Peptidase_S8_Ser-AS"/>
</dbReference>
<proteinExistence type="inferred from homology"/>
<feature type="domain" description="Peptidase S8/S53" evidence="6">
    <location>
        <begin position="54"/>
        <end position="312"/>
    </location>
</feature>
<keyword evidence="4" id="KW-0720">Serine protease</keyword>
<evidence type="ECO:0000256" key="1">
    <source>
        <dbReference type="ARBA" id="ARBA00011073"/>
    </source>
</evidence>
<evidence type="ECO:0000259" key="6">
    <source>
        <dbReference type="Pfam" id="PF00082"/>
    </source>
</evidence>
<keyword evidence="3" id="KW-0378">Hydrolase</keyword>
<keyword evidence="5" id="KW-0812">Transmembrane</keyword>
<sequence length="410" mass="42943">MVAESVRMRKIVASALVALLVALVPQAASADPVRDRQYWLNDYGFTKAWEQSQGAGIKVAVIDTGIDASHPALEGAVVGGIDVSGLGTPDGLTPVGQNNYHGTMVASLIAGRGNPEDDGAGILGTAPKAQLLSVSMAFGVEGVDTDSQIAKGIIWAVDNGARVINLSLTRNSVSWPESWDEAFLYAFENDVVIVAAVGNRVDGTEQVSAPATIPGVIAVAGVDINANASELSSTSGFTIGVTAPSEELVAAYPGGEYRIWSGTSGAAPIVSGMVALIRSLYPDMDAANVVNRVIQSATKNGFENYSSAYGYGLIDAEAALNIELPNVNENPLGSLSEWIRLYRKQAPEEVNPGEIVTPIDTPVTEIVAPASFEQSLWLPFAGYAGLGLLATFLYLAFRPKARGPGSHKRK</sequence>
<dbReference type="PANTHER" id="PTHR43806">
    <property type="entry name" value="PEPTIDASE S8"/>
    <property type="match status" value="1"/>
</dbReference>
<accession>A0A6J6JAD1</accession>
<dbReference type="InterPro" id="IPR000209">
    <property type="entry name" value="Peptidase_S8/S53_dom"/>
</dbReference>
<evidence type="ECO:0000313" key="7">
    <source>
        <dbReference type="EMBL" id="CAB4634001.1"/>
    </source>
</evidence>
<keyword evidence="2" id="KW-0645">Protease</keyword>
<dbReference type="InterPro" id="IPR023827">
    <property type="entry name" value="Peptidase_S8_Asp-AS"/>
</dbReference>
<dbReference type="InterPro" id="IPR022398">
    <property type="entry name" value="Peptidase_S8_His-AS"/>
</dbReference>
<name>A0A6J6JAD1_9ZZZZ</name>
<dbReference type="InterPro" id="IPR015500">
    <property type="entry name" value="Peptidase_S8_subtilisin-rel"/>
</dbReference>
<dbReference type="SUPFAM" id="SSF52743">
    <property type="entry name" value="Subtilisin-like"/>
    <property type="match status" value="1"/>
</dbReference>
<dbReference type="PROSITE" id="PS00138">
    <property type="entry name" value="SUBTILASE_SER"/>
    <property type="match status" value="1"/>
</dbReference>
<protein>
    <submittedName>
        <fullName evidence="7">Unannotated protein</fullName>
    </submittedName>
</protein>
<dbReference type="GO" id="GO:0006508">
    <property type="term" value="P:proteolysis"/>
    <property type="evidence" value="ECO:0007669"/>
    <property type="project" value="UniProtKB-KW"/>
</dbReference>
<dbReference type="GO" id="GO:0004252">
    <property type="term" value="F:serine-type endopeptidase activity"/>
    <property type="evidence" value="ECO:0007669"/>
    <property type="project" value="InterPro"/>
</dbReference>
<dbReference type="PRINTS" id="PR00723">
    <property type="entry name" value="SUBTILISIN"/>
</dbReference>